<dbReference type="PROSITE" id="PS00455">
    <property type="entry name" value="AMP_BINDING"/>
    <property type="match status" value="1"/>
</dbReference>
<keyword evidence="3" id="KW-1185">Reference proteome</keyword>
<reference evidence="2" key="1">
    <citation type="submission" date="2021-02" db="EMBL/GenBank/DDBJ databases">
        <authorList>
            <person name="Nowell W R."/>
        </authorList>
    </citation>
    <scope>NUCLEOTIDE SEQUENCE</scope>
</reference>
<dbReference type="PANTHER" id="PTHR45527:SF1">
    <property type="entry name" value="FATTY ACID SYNTHASE"/>
    <property type="match status" value="1"/>
</dbReference>
<feature type="domain" description="Carrier" evidence="1">
    <location>
        <begin position="279"/>
        <end position="357"/>
    </location>
</feature>
<evidence type="ECO:0000313" key="2">
    <source>
        <dbReference type="EMBL" id="CAF1544601.1"/>
    </source>
</evidence>
<organism evidence="2 3">
    <name type="scientific">Rotaria sordida</name>
    <dbReference type="NCBI Taxonomy" id="392033"/>
    <lineage>
        <taxon>Eukaryota</taxon>
        <taxon>Metazoa</taxon>
        <taxon>Spiralia</taxon>
        <taxon>Gnathifera</taxon>
        <taxon>Rotifera</taxon>
        <taxon>Eurotatoria</taxon>
        <taxon>Bdelloidea</taxon>
        <taxon>Philodinida</taxon>
        <taxon>Philodinidae</taxon>
        <taxon>Rotaria</taxon>
    </lineage>
</organism>
<sequence length="637" mass="71385">MCQHQVTFTNLVPSLAIALIDYLSRLKQRFSPSLRIVISTGEPLSWTLASELLECLSPNTHLLNTYGVTETTVDCTYRRVFEHDSVLSSLSTFVPVGVPLPNYVCHIIEEEGEEDGVGELFIGGPGVFQGYLNQGPNPDDSRLAKINEDICYRTGDLVKVVNGELAYVGRRDFQVKIRGQRIETGEIEAVILRHCREQLNACVVIAYDNHLIAYVQTRSSGTDVERIVNETCRQHLPINMLPFAIVVLDRFPLNANGKVDRACLPPPLSPKVSLSTDGEPQNELEFYLHGLWCRMLGIDRVPRDINLYTLGANSLHFMLAANDYHRQLRTKNAQLDLSTFIRHATIAQHAEILLTKQNQTIITPVWQSERLTEGPSSLEQEAIWLDEQMRFRSDKDGIAVYHIVLTFRILTIDGKSQLVTSRLRSSLQLLVEKHASLRTCLEMSDDDQSELRQRILPSNSTEVPLVEIKSDSLSHILFTSGSTGEPKAIQLSHRNFVSYTRSAVIDSTSIVLHHRSVAFDPHLEEIAGSLISGAQVVLLKPDPCHLDMDYFSTTIARYQVTFIGIVPTALITMINLIRSLPQVEQDNRLKSLRCIVSGVHIEDRVSVKPLTAITGSIADDALVNCLEQERISETCEM</sequence>
<proteinExistence type="predicted"/>
<dbReference type="PROSITE" id="PS50075">
    <property type="entry name" value="CARRIER"/>
    <property type="match status" value="1"/>
</dbReference>
<dbReference type="InterPro" id="IPR042099">
    <property type="entry name" value="ANL_N_sf"/>
</dbReference>
<evidence type="ECO:0000259" key="1">
    <source>
        <dbReference type="PROSITE" id="PS50075"/>
    </source>
</evidence>
<dbReference type="GO" id="GO:0043041">
    <property type="term" value="P:amino acid activation for nonribosomal peptide biosynthetic process"/>
    <property type="evidence" value="ECO:0007669"/>
    <property type="project" value="TreeGrafter"/>
</dbReference>
<dbReference type="SUPFAM" id="SSF56801">
    <property type="entry name" value="Acetyl-CoA synthetase-like"/>
    <property type="match status" value="2"/>
</dbReference>
<dbReference type="AlphaFoldDB" id="A0A815WL30"/>
<dbReference type="InterPro" id="IPR000873">
    <property type="entry name" value="AMP-dep_synth/lig_dom"/>
</dbReference>
<dbReference type="Pfam" id="PF00501">
    <property type="entry name" value="AMP-binding"/>
    <property type="match status" value="2"/>
</dbReference>
<dbReference type="SUPFAM" id="SSF47336">
    <property type="entry name" value="ACP-like"/>
    <property type="match status" value="1"/>
</dbReference>
<dbReference type="InterPro" id="IPR009081">
    <property type="entry name" value="PP-bd_ACP"/>
</dbReference>
<feature type="non-terminal residue" evidence="2">
    <location>
        <position position="637"/>
    </location>
</feature>
<accession>A0A815WL30</accession>
<dbReference type="InterPro" id="IPR036736">
    <property type="entry name" value="ACP-like_sf"/>
</dbReference>
<protein>
    <recommendedName>
        <fullName evidence="1">Carrier domain-containing protein</fullName>
    </recommendedName>
</protein>
<dbReference type="GO" id="GO:0031177">
    <property type="term" value="F:phosphopantetheine binding"/>
    <property type="evidence" value="ECO:0007669"/>
    <property type="project" value="TreeGrafter"/>
</dbReference>
<dbReference type="Gene3D" id="3.30.300.30">
    <property type="match status" value="1"/>
</dbReference>
<dbReference type="GO" id="GO:0005737">
    <property type="term" value="C:cytoplasm"/>
    <property type="evidence" value="ECO:0007669"/>
    <property type="project" value="TreeGrafter"/>
</dbReference>
<gene>
    <name evidence="2" type="ORF">JXQ802_LOCUS43190</name>
</gene>
<dbReference type="Gene3D" id="3.40.50.12780">
    <property type="entry name" value="N-terminal domain of ligase-like"/>
    <property type="match status" value="2"/>
</dbReference>
<dbReference type="PANTHER" id="PTHR45527">
    <property type="entry name" value="NONRIBOSOMAL PEPTIDE SYNTHETASE"/>
    <property type="match status" value="1"/>
</dbReference>
<dbReference type="Proteomes" id="UP000663870">
    <property type="component" value="Unassembled WGS sequence"/>
</dbReference>
<dbReference type="EMBL" id="CAJNOL010003065">
    <property type="protein sequence ID" value="CAF1544601.1"/>
    <property type="molecule type" value="Genomic_DNA"/>
</dbReference>
<dbReference type="GO" id="GO:0044550">
    <property type="term" value="P:secondary metabolite biosynthetic process"/>
    <property type="evidence" value="ECO:0007669"/>
    <property type="project" value="TreeGrafter"/>
</dbReference>
<evidence type="ECO:0000313" key="3">
    <source>
        <dbReference type="Proteomes" id="UP000663870"/>
    </source>
</evidence>
<name>A0A815WL30_9BILA</name>
<comment type="caution">
    <text evidence="2">The sequence shown here is derived from an EMBL/GenBank/DDBJ whole genome shotgun (WGS) entry which is preliminary data.</text>
</comment>
<dbReference type="InterPro" id="IPR020845">
    <property type="entry name" value="AMP-binding_CS"/>
</dbReference>
<dbReference type="Gene3D" id="1.10.1200.10">
    <property type="entry name" value="ACP-like"/>
    <property type="match status" value="1"/>
</dbReference>
<dbReference type="InterPro" id="IPR045851">
    <property type="entry name" value="AMP-bd_C_sf"/>
</dbReference>